<accession>A0A9W9XTU5</accession>
<evidence type="ECO:0000313" key="2">
    <source>
        <dbReference type="Proteomes" id="UP001149954"/>
    </source>
</evidence>
<reference evidence="1" key="2">
    <citation type="journal article" date="2023" name="IMA Fungus">
        <title>Comparative genomic study of the Penicillium genus elucidates a diverse pangenome and 15 lateral gene transfer events.</title>
        <authorList>
            <person name="Petersen C."/>
            <person name="Sorensen T."/>
            <person name="Nielsen M.R."/>
            <person name="Sondergaard T.E."/>
            <person name="Sorensen J.L."/>
            <person name="Fitzpatrick D.A."/>
            <person name="Frisvad J.C."/>
            <person name="Nielsen K.L."/>
        </authorList>
    </citation>
    <scope>NUCLEOTIDE SEQUENCE</scope>
    <source>
        <strain evidence="1">IBT 29495</strain>
    </source>
</reference>
<keyword evidence="2" id="KW-1185">Reference proteome</keyword>
<dbReference type="EMBL" id="JAPWDS010000003">
    <property type="protein sequence ID" value="KAJ5503290.1"/>
    <property type="molecule type" value="Genomic_DNA"/>
</dbReference>
<dbReference type="Proteomes" id="UP001149954">
    <property type="component" value="Unassembled WGS sequence"/>
</dbReference>
<organism evidence="1 2">
    <name type="scientific">Penicillium fimorum</name>
    <dbReference type="NCBI Taxonomy" id="1882269"/>
    <lineage>
        <taxon>Eukaryota</taxon>
        <taxon>Fungi</taxon>
        <taxon>Dikarya</taxon>
        <taxon>Ascomycota</taxon>
        <taxon>Pezizomycotina</taxon>
        <taxon>Eurotiomycetes</taxon>
        <taxon>Eurotiomycetidae</taxon>
        <taxon>Eurotiales</taxon>
        <taxon>Aspergillaceae</taxon>
        <taxon>Penicillium</taxon>
    </lineage>
</organism>
<dbReference type="OrthoDB" id="4298679at2759"/>
<evidence type="ECO:0000313" key="1">
    <source>
        <dbReference type="EMBL" id="KAJ5503290.1"/>
    </source>
</evidence>
<reference evidence="1" key="1">
    <citation type="submission" date="2022-12" db="EMBL/GenBank/DDBJ databases">
        <authorList>
            <person name="Petersen C."/>
        </authorList>
    </citation>
    <scope>NUCLEOTIDE SEQUENCE</scope>
    <source>
        <strain evidence="1">IBT 29495</strain>
    </source>
</reference>
<protein>
    <submittedName>
        <fullName evidence="1">Uncharacterized protein</fullName>
    </submittedName>
</protein>
<sequence>MEAVIFLSSVTFVIARVWTWRISVLKEAHPFSRRRNCIAIHDWGAEIPGGQDMLGNGVNHREQ</sequence>
<gene>
    <name evidence="1" type="ORF">N7463_006164</name>
</gene>
<proteinExistence type="predicted"/>
<dbReference type="AlphaFoldDB" id="A0A9W9XTU5"/>
<comment type="caution">
    <text evidence="1">The sequence shown here is derived from an EMBL/GenBank/DDBJ whole genome shotgun (WGS) entry which is preliminary data.</text>
</comment>
<name>A0A9W9XTU5_9EURO</name>